<dbReference type="InterPro" id="IPR010225">
    <property type="entry name" value="HrpB"/>
</dbReference>
<dbReference type="InterPro" id="IPR013689">
    <property type="entry name" value="RNA_helicase_ATP-dep_HrpB_C"/>
</dbReference>
<dbReference type="SMART" id="SM00487">
    <property type="entry name" value="DEXDc"/>
    <property type="match status" value="1"/>
</dbReference>
<feature type="domain" description="Helicase C-terminal" evidence="6">
    <location>
        <begin position="209"/>
        <end position="373"/>
    </location>
</feature>
<sequence length="845" mass="93776">MATHLPIEEIREKLASALRAGRRRLVIEAPTGSGKSTQVPQMLLEGGFLGERGQAVILQPRRIAARMLAKRVAEERGVTLGKEVGYTIRLDDQTSAETRIRFVTEGVLVRQMISRPRLEGVQAVICDEFHERHLYGDLTLGRILDLQESARPDLILIVMSATLETEKLAERIGAEVLRSEGRMFPVEVEYLKQREDLSGSGCAEVAAREAERLIRAGKGDVLVFLPGGYEIGRARRDLEGRLGRSEAVVLPLHGEMSPKDQDAALQKYDRPKVVVATNVAETSLTLDGVKAVVDCGMARMAKYDPRRGLETLLVERISHAAAAQRAGRAGRTAPGICVRLETAMDWSKRPKVEEPEIRRLDLAEVALVLAAAGAGRLRDFRWVDRPEEGSVVRAERLLADLGATKGVGGDLTETGKKMAGWPVHPRLARMLIEAGALGCLRGAAGMAALLSGRPLLQRMAGRKGEGAEILWEAEEESDLFVWLRALRFAEREKFHPGPCGRMGIHGGSAREAAAVRDRLLSVSQAMGLTIEESPASGEKLRRCILAGFSDHLARRLDGGTLRCRLSGGRGGSIGRESVVRDRSLVVAAEIKEIGRTDGEVEVMLGLVSAVEEDWLREMFPADFSESRGLVFEESGRRVLQVEARKFRDLILEERKRDVEAGPETAQVLAQAVLDKKCVWPGWSAEADRLVERLEVVRGWSAGEEWPEWNQEAQRPVLQRQCQGCLTWRQANERSAVGAMQDWLGRKRIQRMGELAPDRVEIAGGKSLKIEYGKGREPRVSGKIQDFYGWEKTPRIGDGQVELTLEILGPNRRPLQVTKDLGSFWRETYPKLKAELARKYPKHEWR</sequence>
<dbReference type="PANTHER" id="PTHR43519:SF1">
    <property type="entry name" value="ATP-DEPENDENT RNA HELICASE HRPB"/>
    <property type="match status" value="1"/>
</dbReference>
<evidence type="ECO:0000313" key="7">
    <source>
        <dbReference type="EMBL" id="KRO62367.1"/>
    </source>
</evidence>
<keyword evidence="1" id="KW-0547">Nucleotide-binding</keyword>
<keyword evidence="2" id="KW-0378">Hydrolase</keyword>
<proteinExistence type="predicted"/>
<dbReference type="Proteomes" id="UP000051269">
    <property type="component" value="Unassembled WGS sequence"/>
</dbReference>
<dbReference type="GO" id="GO:0005524">
    <property type="term" value="F:ATP binding"/>
    <property type="evidence" value="ECO:0007669"/>
    <property type="project" value="UniProtKB-KW"/>
</dbReference>
<evidence type="ECO:0000256" key="4">
    <source>
        <dbReference type="ARBA" id="ARBA00022840"/>
    </source>
</evidence>
<dbReference type="SMART" id="SM00847">
    <property type="entry name" value="HA2"/>
    <property type="match status" value="1"/>
</dbReference>
<dbReference type="AlphaFoldDB" id="A0A0R2RI58"/>
<protein>
    <recommendedName>
        <fullName evidence="9">Helicase</fullName>
    </recommendedName>
</protein>
<name>A0A0R2RI58_9BACT</name>
<evidence type="ECO:0000256" key="3">
    <source>
        <dbReference type="ARBA" id="ARBA00022806"/>
    </source>
</evidence>
<organism evidence="7 8">
    <name type="scientific">Verrucomicrobia subdivision 6 bacterium BACL9 MAG-120507-bin52</name>
    <dbReference type="NCBI Taxonomy" id="1655590"/>
    <lineage>
        <taxon>Bacteria</taxon>
        <taxon>Pseudomonadati</taxon>
        <taxon>Verrucomicrobiota</taxon>
        <taxon>Verrucomicrobiia</taxon>
        <taxon>Verrucomicrobiales</taxon>
        <taxon>Verrucomicrobia subdivision 6</taxon>
    </lineage>
</organism>
<comment type="caution">
    <text evidence="7">The sequence shown here is derived from an EMBL/GenBank/DDBJ whole genome shotgun (WGS) entry which is preliminary data.</text>
</comment>
<evidence type="ECO:0000256" key="1">
    <source>
        <dbReference type="ARBA" id="ARBA00022741"/>
    </source>
</evidence>
<dbReference type="InterPro" id="IPR027417">
    <property type="entry name" value="P-loop_NTPase"/>
</dbReference>
<evidence type="ECO:0000259" key="6">
    <source>
        <dbReference type="PROSITE" id="PS51194"/>
    </source>
</evidence>
<dbReference type="SMART" id="SM00490">
    <property type="entry name" value="HELICc"/>
    <property type="match status" value="1"/>
</dbReference>
<evidence type="ECO:0000259" key="5">
    <source>
        <dbReference type="PROSITE" id="PS51192"/>
    </source>
</evidence>
<dbReference type="EMBL" id="LIBO01000087">
    <property type="protein sequence ID" value="KRO62367.1"/>
    <property type="molecule type" value="Genomic_DNA"/>
</dbReference>
<dbReference type="PANTHER" id="PTHR43519">
    <property type="entry name" value="ATP-DEPENDENT RNA HELICASE HRPB"/>
    <property type="match status" value="1"/>
</dbReference>
<feature type="domain" description="Helicase ATP-binding" evidence="5">
    <location>
        <begin position="16"/>
        <end position="181"/>
    </location>
</feature>
<dbReference type="Pfam" id="PF08482">
    <property type="entry name" value="HrpB_C"/>
    <property type="match status" value="1"/>
</dbReference>
<dbReference type="CDD" id="cd17917">
    <property type="entry name" value="DEXHc_RHA-like"/>
    <property type="match status" value="1"/>
</dbReference>
<gene>
    <name evidence="7" type="ORF">ABR82_05540</name>
</gene>
<dbReference type="InterPro" id="IPR001650">
    <property type="entry name" value="Helicase_C-like"/>
</dbReference>
<evidence type="ECO:0000313" key="8">
    <source>
        <dbReference type="Proteomes" id="UP000051269"/>
    </source>
</evidence>
<dbReference type="Pfam" id="PF00270">
    <property type="entry name" value="DEAD"/>
    <property type="match status" value="1"/>
</dbReference>
<dbReference type="PROSITE" id="PS51192">
    <property type="entry name" value="HELICASE_ATP_BIND_1"/>
    <property type="match status" value="1"/>
</dbReference>
<dbReference type="Pfam" id="PF21010">
    <property type="entry name" value="HA2_C"/>
    <property type="match status" value="1"/>
</dbReference>
<dbReference type="SUPFAM" id="SSF52540">
    <property type="entry name" value="P-loop containing nucleoside triphosphate hydrolases"/>
    <property type="match status" value="1"/>
</dbReference>
<accession>A0A0R2RI58</accession>
<keyword evidence="3" id="KW-0347">Helicase</keyword>
<evidence type="ECO:0008006" key="9">
    <source>
        <dbReference type="Google" id="ProtNLM"/>
    </source>
</evidence>
<dbReference type="GO" id="GO:0003676">
    <property type="term" value="F:nucleic acid binding"/>
    <property type="evidence" value="ECO:0007669"/>
    <property type="project" value="InterPro"/>
</dbReference>
<dbReference type="InterPro" id="IPR014001">
    <property type="entry name" value="Helicase_ATP-bd"/>
</dbReference>
<dbReference type="InterPro" id="IPR011545">
    <property type="entry name" value="DEAD/DEAH_box_helicase_dom"/>
</dbReference>
<dbReference type="Gene3D" id="1.20.120.1080">
    <property type="match status" value="1"/>
</dbReference>
<dbReference type="CDD" id="cd18791">
    <property type="entry name" value="SF2_C_RHA"/>
    <property type="match status" value="1"/>
</dbReference>
<evidence type="ECO:0000256" key="2">
    <source>
        <dbReference type="ARBA" id="ARBA00022801"/>
    </source>
</evidence>
<keyword evidence="4" id="KW-0067">ATP-binding</keyword>
<dbReference type="NCBIfam" id="TIGR01970">
    <property type="entry name" value="DEAH_box_HrpB"/>
    <property type="match status" value="1"/>
</dbReference>
<dbReference type="GO" id="GO:0016787">
    <property type="term" value="F:hydrolase activity"/>
    <property type="evidence" value="ECO:0007669"/>
    <property type="project" value="UniProtKB-KW"/>
</dbReference>
<reference evidence="7 8" key="1">
    <citation type="submission" date="2015-10" db="EMBL/GenBank/DDBJ databases">
        <title>Metagenome-Assembled Genomes uncover a global brackish microbiome.</title>
        <authorList>
            <person name="Hugerth L.W."/>
            <person name="Larsson J."/>
            <person name="Alneberg J."/>
            <person name="Lindh M.V."/>
            <person name="Legrand C."/>
            <person name="Pinhassi J."/>
            <person name="Andersson A.F."/>
        </authorList>
    </citation>
    <scope>NUCLEOTIDE SEQUENCE [LARGE SCALE GENOMIC DNA]</scope>
    <source>
        <strain evidence="7">BACL18 MAG-120507-bin52</strain>
    </source>
</reference>
<dbReference type="GO" id="GO:0004386">
    <property type="term" value="F:helicase activity"/>
    <property type="evidence" value="ECO:0007669"/>
    <property type="project" value="UniProtKB-KW"/>
</dbReference>
<dbReference type="PIRSF" id="PIRSF005496">
    <property type="entry name" value="ATP_hel_hrpB"/>
    <property type="match status" value="1"/>
</dbReference>
<dbReference type="Gene3D" id="3.40.50.300">
    <property type="entry name" value="P-loop containing nucleotide triphosphate hydrolases"/>
    <property type="match status" value="2"/>
</dbReference>
<dbReference type="Pfam" id="PF00271">
    <property type="entry name" value="Helicase_C"/>
    <property type="match status" value="1"/>
</dbReference>
<dbReference type="PROSITE" id="PS51194">
    <property type="entry name" value="HELICASE_CTER"/>
    <property type="match status" value="1"/>
</dbReference>
<dbReference type="InterPro" id="IPR007502">
    <property type="entry name" value="Helicase-assoc_dom"/>
</dbReference>